<organism evidence="1 2">
    <name type="scientific">Alkalilimnicola ehrlichii</name>
    <dbReference type="NCBI Taxonomy" id="351052"/>
    <lineage>
        <taxon>Bacteria</taxon>
        <taxon>Pseudomonadati</taxon>
        <taxon>Pseudomonadota</taxon>
        <taxon>Gammaproteobacteria</taxon>
        <taxon>Chromatiales</taxon>
        <taxon>Ectothiorhodospiraceae</taxon>
        <taxon>Alkalilimnicola</taxon>
    </lineage>
</organism>
<sequence>MSNERTLLWEEEIKTRWGDMDSLGHVNNAVYLSYFEQARTGWFDSLRKDGGSVTGADPNGPVLVHTSCTYLRPVHHPARLLVRLYGEGPGRSSFGTSYEVRDADDPEILYTTGDAKIVWIDFQSNRPIPVPEGIRALLPRAEAA</sequence>
<dbReference type="AlphaFoldDB" id="A0A3E0WFI4"/>
<protein>
    <submittedName>
        <fullName evidence="1">Thioesterase superfamily protein</fullName>
    </submittedName>
</protein>
<dbReference type="Gene3D" id="3.10.129.10">
    <property type="entry name" value="Hotdog Thioesterase"/>
    <property type="match status" value="1"/>
</dbReference>
<dbReference type="OrthoDB" id="9799036at2"/>
<dbReference type="InterPro" id="IPR050563">
    <property type="entry name" value="4-hydroxybenzoyl-CoA_TE"/>
</dbReference>
<dbReference type="SUPFAM" id="SSF54637">
    <property type="entry name" value="Thioesterase/thiol ester dehydrase-isomerase"/>
    <property type="match status" value="1"/>
</dbReference>
<dbReference type="GO" id="GO:0047617">
    <property type="term" value="F:fatty acyl-CoA hydrolase activity"/>
    <property type="evidence" value="ECO:0007669"/>
    <property type="project" value="TreeGrafter"/>
</dbReference>
<dbReference type="PANTHER" id="PTHR31793">
    <property type="entry name" value="4-HYDROXYBENZOYL-COA THIOESTERASE FAMILY MEMBER"/>
    <property type="match status" value="1"/>
</dbReference>
<dbReference type="Pfam" id="PF13279">
    <property type="entry name" value="4HBT_2"/>
    <property type="match status" value="1"/>
</dbReference>
<gene>
    <name evidence="1" type="ORF">CAL65_21725</name>
</gene>
<evidence type="ECO:0000313" key="2">
    <source>
        <dbReference type="Proteomes" id="UP000256763"/>
    </source>
</evidence>
<dbReference type="PANTHER" id="PTHR31793:SF24">
    <property type="entry name" value="LONG-CHAIN ACYL-COA THIOESTERASE FADM"/>
    <property type="match status" value="1"/>
</dbReference>
<evidence type="ECO:0000313" key="1">
    <source>
        <dbReference type="EMBL" id="RFA31704.1"/>
    </source>
</evidence>
<dbReference type="Proteomes" id="UP000256763">
    <property type="component" value="Unassembled WGS sequence"/>
</dbReference>
<proteinExistence type="predicted"/>
<accession>A0A3E0WFI4</accession>
<dbReference type="EMBL" id="NFZW01000042">
    <property type="protein sequence ID" value="RFA31704.1"/>
    <property type="molecule type" value="Genomic_DNA"/>
</dbReference>
<name>A0A3E0WFI4_9GAMM</name>
<comment type="caution">
    <text evidence="1">The sequence shown here is derived from an EMBL/GenBank/DDBJ whole genome shotgun (WGS) entry which is preliminary data.</text>
</comment>
<reference evidence="2" key="1">
    <citation type="submission" date="2017-05" db="EMBL/GenBank/DDBJ databases">
        <authorList>
            <person name="Sharma S."/>
            <person name="Sidhu C."/>
            <person name="Pinnaka A.K."/>
        </authorList>
    </citation>
    <scope>NUCLEOTIDE SEQUENCE [LARGE SCALE GENOMIC DNA]</scope>
    <source>
        <strain evidence="2">AK93</strain>
    </source>
</reference>
<dbReference type="RefSeq" id="WP_116303552.1">
    <property type="nucleotide sequence ID" value="NZ_NFZV01000023.1"/>
</dbReference>
<keyword evidence="2" id="KW-1185">Reference proteome</keyword>
<dbReference type="CDD" id="cd00586">
    <property type="entry name" value="4HBT"/>
    <property type="match status" value="1"/>
</dbReference>
<dbReference type="InterPro" id="IPR029069">
    <property type="entry name" value="HotDog_dom_sf"/>
</dbReference>